<evidence type="ECO:0000313" key="2">
    <source>
        <dbReference type="Proteomes" id="UP000000643"/>
    </source>
</evidence>
<organism evidence="1 2">
    <name type="scientific">Bartonella bacilliformis (strain ATCC 35685 / KC583 / Herrer 020/F12,63)</name>
    <dbReference type="NCBI Taxonomy" id="360095"/>
    <lineage>
        <taxon>Bacteria</taxon>
        <taxon>Pseudomonadati</taxon>
        <taxon>Pseudomonadota</taxon>
        <taxon>Alphaproteobacteria</taxon>
        <taxon>Hyphomicrobiales</taxon>
        <taxon>Bartonellaceae</taxon>
        <taxon>Bartonella</taxon>
    </lineage>
</organism>
<accession>A1URD2</accession>
<proteinExistence type="predicted"/>
<evidence type="ECO:0000313" key="1">
    <source>
        <dbReference type="EMBL" id="ABM44705.1"/>
    </source>
</evidence>
<gene>
    <name evidence="1" type="ordered locus">BARBAKC583_0199</name>
</gene>
<protein>
    <submittedName>
        <fullName evidence="1">Uncharacterized protein</fullName>
    </submittedName>
</protein>
<dbReference type="Proteomes" id="UP000000643">
    <property type="component" value="Chromosome"/>
</dbReference>
<sequence length="51" mass="6208">MCNGIFILIHDILWHDIFMGSFCLSWRKLQQTLWQTFRQILANFVRSNFFA</sequence>
<dbReference type="AlphaFoldDB" id="A1URD2"/>
<dbReference type="EMBL" id="CP000524">
    <property type="protein sequence ID" value="ABM44705.1"/>
    <property type="molecule type" value="Genomic_DNA"/>
</dbReference>
<name>A1URD2_BARBK</name>
<dbReference type="KEGG" id="bbk:BARBAKC583_0199"/>
<dbReference type="HOGENOM" id="CLU_3095984_0_0_5"/>
<reference evidence="1 2" key="1">
    <citation type="submission" date="2006-12" db="EMBL/GenBank/DDBJ databases">
        <authorList>
            <person name="Hendrix L."/>
            <person name="Mohamoud Y."/>
            <person name="Radune D."/>
            <person name="Shvartsbeyn A."/>
            <person name="Daugherty S."/>
            <person name="Dodson R."/>
            <person name="Durkin A.S."/>
            <person name="Harkins D."/>
            <person name="Huot H."/>
            <person name="Kothari S.P."/>
            <person name="Madupu R."/>
            <person name="Li J."/>
            <person name="Nelson W.C."/>
            <person name="Shrivastava S."/>
            <person name="Giglio M.G."/>
            <person name="Haft D."/>
            <person name="Selengut J."/>
            <person name="Fraser-Ligget C."/>
            <person name="Seshadri R."/>
        </authorList>
    </citation>
    <scope>NUCLEOTIDE SEQUENCE [LARGE SCALE GENOMIC DNA]</scope>
    <source>
        <strain evidence="2">ATCC 35685 / NCTC 12138 / KC583</strain>
    </source>
</reference>